<protein>
    <submittedName>
        <fullName evidence="1">Uncharacterized protein</fullName>
    </submittedName>
</protein>
<feature type="non-terminal residue" evidence="1">
    <location>
        <position position="1"/>
    </location>
</feature>
<feature type="non-terminal residue" evidence="1">
    <location>
        <position position="632"/>
    </location>
</feature>
<dbReference type="InterPro" id="IPR036770">
    <property type="entry name" value="Ankyrin_rpt-contain_sf"/>
</dbReference>
<organism evidence="1">
    <name type="scientific">Trepomonas sp. PC1</name>
    <dbReference type="NCBI Taxonomy" id="1076344"/>
    <lineage>
        <taxon>Eukaryota</taxon>
        <taxon>Metamonada</taxon>
        <taxon>Diplomonadida</taxon>
        <taxon>Hexamitidae</taxon>
        <taxon>Hexamitinae</taxon>
        <taxon>Trepomonas</taxon>
    </lineage>
</organism>
<proteinExistence type="predicted"/>
<dbReference type="Pfam" id="PF12796">
    <property type="entry name" value="Ank_2"/>
    <property type="match status" value="1"/>
</dbReference>
<dbReference type="Gene3D" id="1.25.40.20">
    <property type="entry name" value="Ankyrin repeat-containing domain"/>
    <property type="match status" value="1"/>
</dbReference>
<reference evidence="1" key="1">
    <citation type="submission" date="2015-07" db="EMBL/GenBank/DDBJ databases">
        <title>Adaptation to a free-living lifestyle via gene acquisitions in the diplomonad Trepomonas sp. PC1.</title>
        <authorList>
            <person name="Xu F."/>
            <person name="Jerlstrom-Hultqvist J."/>
            <person name="Kolisko M."/>
            <person name="Simpson A.G.B."/>
            <person name="Roger A.J."/>
            <person name="Svard S.G."/>
            <person name="Andersson J.O."/>
        </authorList>
    </citation>
    <scope>NUCLEOTIDE SEQUENCE</scope>
    <source>
        <strain evidence="1">PC1</strain>
    </source>
</reference>
<dbReference type="AlphaFoldDB" id="A0A146K3I9"/>
<dbReference type="SUPFAM" id="SSF48403">
    <property type="entry name" value="Ankyrin repeat"/>
    <property type="match status" value="1"/>
</dbReference>
<dbReference type="InterPro" id="IPR002110">
    <property type="entry name" value="Ankyrin_rpt"/>
</dbReference>
<name>A0A146K3I9_9EUKA</name>
<evidence type="ECO:0000313" key="1">
    <source>
        <dbReference type="EMBL" id="JAP90089.1"/>
    </source>
</evidence>
<accession>A0A146K3I9</accession>
<gene>
    <name evidence="1" type="ORF">TPC1_30416</name>
</gene>
<dbReference type="EMBL" id="GDID01006517">
    <property type="protein sequence ID" value="JAP90089.1"/>
    <property type="molecule type" value="Transcribed_RNA"/>
</dbReference>
<sequence>KCFACNLIKYQPYHMLLKEEQTFGCVINDKHFFYHNNIAYRCDEYGNILEKKAVDFDFDYKNSQYNTYLPTYHNGKFYATVLWKLVELNEFKVTHLCNLSRTHGDISQFQVCSFCSDLFVINKNKLHKVQQFSPFKLVKVNDVLIDAIFTTNGKLFAQNDSLHCLTSTFNFVDLNQFPPRVVFANEEFALLANRNVSYVINYVDEFNAYVVDSTASFVDNDVNEELLSRVRNKYRIKRFPKQQLLDNQEFISCGLHLNAFQAAFYQFNPSLQILSRNVDYFHQIDLLYLLLSLNQSNLVTDLVLNQKLANGSLLNFDASKLKNYPELDLFYNAMLLSSEETKAQFCLLQIQNGGDFVEFLNEEFFLADFKKKNPEFAELLNLAQLDRFSYQQLLQTAAQHKHFAIFKLLVDQFNFQLNAWLRLCARHFPSKFELMSQNYADQQNNTPLMEFCRGSRLKIPKYLLQYQKMQNSKGETALMVAAQRGNKKQILQLQSEMGIFNKIGQNAFQVASQQVLQLLQKEMVYSGQTSRISNYKLKAKLIQKNFAKFQAEPFDCEPFVHNQSRISGQMLKTKFNLRQRKKMYEKSVDYFQKSALDHFAALVGQKAEEEVKDCFGRGYDEYQNMKVVFVIW</sequence>